<feature type="region of interest" description="Disordered" evidence="1">
    <location>
        <begin position="73"/>
        <end position="106"/>
    </location>
</feature>
<dbReference type="Proteomes" id="UP000314294">
    <property type="component" value="Unassembled WGS sequence"/>
</dbReference>
<organism evidence="2 3">
    <name type="scientific">Liparis tanakae</name>
    <name type="common">Tanaka's snailfish</name>
    <dbReference type="NCBI Taxonomy" id="230148"/>
    <lineage>
        <taxon>Eukaryota</taxon>
        <taxon>Metazoa</taxon>
        <taxon>Chordata</taxon>
        <taxon>Craniata</taxon>
        <taxon>Vertebrata</taxon>
        <taxon>Euteleostomi</taxon>
        <taxon>Actinopterygii</taxon>
        <taxon>Neopterygii</taxon>
        <taxon>Teleostei</taxon>
        <taxon>Neoteleostei</taxon>
        <taxon>Acanthomorphata</taxon>
        <taxon>Eupercaria</taxon>
        <taxon>Perciformes</taxon>
        <taxon>Cottioidei</taxon>
        <taxon>Cottales</taxon>
        <taxon>Liparidae</taxon>
        <taxon>Liparis</taxon>
    </lineage>
</organism>
<comment type="caution">
    <text evidence="2">The sequence shown here is derived from an EMBL/GenBank/DDBJ whole genome shotgun (WGS) entry which is preliminary data.</text>
</comment>
<feature type="compositionally biased region" description="Polar residues" evidence="1">
    <location>
        <begin position="85"/>
        <end position="95"/>
    </location>
</feature>
<keyword evidence="3" id="KW-1185">Reference proteome</keyword>
<evidence type="ECO:0000313" key="2">
    <source>
        <dbReference type="EMBL" id="TNN75313.1"/>
    </source>
</evidence>
<dbReference type="AlphaFoldDB" id="A0A4Z2IE81"/>
<feature type="compositionally biased region" description="Basic and acidic residues" evidence="1">
    <location>
        <begin position="1"/>
        <end position="12"/>
    </location>
</feature>
<name>A0A4Z2IE81_9TELE</name>
<protein>
    <submittedName>
        <fullName evidence="2">Uncharacterized protein</fullName>
    </submittedName>
</protein>
<reference evidence="2 3" key="1">
    <citation type="submission" date="2019-03" db="EMBL/GenBank/DDBJ databases">
        <title>First draft genome of Liparis tanakae, snailfish: a comprehensive survey of snailfish specific genes.</title>
        <authorList>
            <person name="Kim W."/>
            <person name="Song I."/>
            <person name="Jeong J.-H."/>
            <person name="Kim D."/>
            <person name="Kim S."/>
            <person name="Ryu S."/>
            <person name="Song J.Y."/>
            <person name="Lee S.K."/>
        </authorList>
    </citation>
    <scope>NUCLEOTIDE SEQUENCE [LARGE SCALE GENOMIC DNA]</scope>
    <source>
        <tissue evidence="2">Muscle</tissue>
    </source>
</reference>
<proteinExistence type="predicted"/>
<dbReference type="EMBL" id="SRLO01000104">
    <property type="protein sequence ID" value="TNN75313.1"/>
    <property type="molecule type" value="Genomic_DNA"/>
</dbReference>
<gene>
    <name evidence="2" type="ORF">EYF80_014360</name>
</gene>
<evidence type="ECO:0000313" key="3">
    <source>
        <dbReference type="Proteomes" id="UP000314294"/>
    </source>
</evidence>
<feature type="compositionally biased region" description="Basic residues" evidence="1">
    <location>
        <begin position="73"/>
        <end position="84"/>
    </location>
</feature>
<evidence type="ECO:0000256" key="1">
    <source>
        <dbReference type="SAM" id="MobiDB-lite"/>
    </source>
</evidence>
<sequence length="224" mass="25522">MAPRSREHRERLNQGPEVEQSKTLSAQQQTSLMSAPMWSAVRGVCSAGLMTTVFPQLRAGAIFHMNISRGKFHCRRQKNTRPRQRSNAASDSPENSACGEEAHRQQAPVPLHQVGQLVQQSPAAGRVHPPPRRAPLLGRLGSLHRFVHIFLHRNKQEHTFLVLALAPYVYSIWAHNTSSLRADRCRGVWPSSSRPRLVSAPRCRNMRQYEWLPLMTAYRNRKPF</sequence>
<accession>A0A4Z2IE81</accession>
<feature type="compositionally biased region" description="Polar residues" evidence="1">
    <location>
        <begin position="21"/>
        <end position="30"/>
    </location>
</feature>
<feature type="region of interest" description="Disordered" evidence="1">
    <location>
        <begin position="1"/>
        <end position="30"/>
    </location>
</feature>